<feature type="transmembrane region" description="Helical" evidence="1">
    <location>
        <begin position="97"/>
        <end position="116"/>
    </location>
</feature>
<proteinExistence type="predicted"/>
<dbReference type="InterPro" id="IPR007401">
    <property type="entry name" value="DUF454"/>
</dbReference>
<organism evidence="2 3">
    <name type="scientific">Pilibacter termitis</name>
    <dbReference type="NCBI Taxonomy" id="263852"/>
    <lineage>
        <taxon>Bacteria</taxon>
        <taxon>Bacillati</taxon>
        <taxon>Bacillota</taxon>
        <taxon>Bacilli</taxon>
        <taxon>Lactobacillales</taxon>
        <taxon>Enterococcaceae</taxon>
        <taxon>Pilibacter</taxon>
    </lineage>
</organism>
<sequence>MKKILFIFLGGISFLIGTIGIVLPFLPTVPFYLLTAFLLMRSSEKLHEKFIHSKYYQHYVKTLLIEKKIDNKSLIRIFLTIFLVFLIPAVLVNNLLMRISLAILYVLHVILLTRYFKKGKITRKNKELEEL</sequence>
<dbReference type="GO" id="GO:0005886">
    <property type="term" value="C:plasma membrane"/>
    <property type="evidence" value="ECO:0007669"/>
    <property type="project" value="TreeGrafter"/>
</dbReference>
<dbReference type="Pfam" id="PF04304">
    <property type="entry name" value="DUF454"/>
    <property type="match status" value="1"/>
</dbReference>
<dbReference type="PANTHER" id="PTHR35813:SF1">
    <property type="entry name" value="INNER MEMBRANE PROTEIN YBAN"/>
    <property type="match status" value="1"/>
</dbReference>
<evidence type="ECO:0000256" key="1">
    <source>
        <dbReference type="SAM" id="Phobius"/>
    </source>
</evidence>
<feature type="transmembrane region" description="Helical" evidence="1">
    <location>
        <begin position="73"/>
        <end position="91"/>
    </location>
</feature>
<keyword evidence="3" id="KW-1185">Reference proteome</keyword>
<keyword evidence="1" id="KW-0812">Transmembrane</keyword>
<evidence type="ECO:0000313" key="2">
    <source>
        <dbReference type="EMBL" id="SJZ48658.1"/>
    </source>
</evidence>
<gene>
    <name evidence="2" type="ORF">SAMN02745116_00494</name>
</gene>
<dbReference type="Proteomes" id="UP000190328">
    <property type="component" value="Unassembled WGS sequence"/>
</dbReference>
<dbReference type="STRING" id="263852.SAMN02745116_00494"/>
<feature type="transmembrane region" description="Helical" evidence="1">
    <location>
        <begin position="6"/>
        <end position="39"/>
    </location>
</feature>
<evidence type="ECO:0000313" key="3">
    <source>
        <dbReference type="Proteomes" id="UP000190328"/>
    </source>
</evidence>
<dbReference type="OrthoDB" id="5690292at2"/>
<keyword evidence="1" id="KW-0472">Membrane</keyword>
<dbReference type="EMBL" id="FUXI01000004">
    <property type="protein sequence ID" value="SJZ48658.1"/>
    <property type="molecule type" value="Genomic_DNA"/>
</dbReference>
<protein>
    <recommendedName>
        <fullName evidence="4">DUF454 domain-containing protein</fullName>
    </recommendedName>
</protein>
<name>A0A1T4L234_9ENTE</name>
<keyword evidence="1" id="KW-1133">Transmembrane helix</keyword>
<dbReference type="RefSeq" id="WP_078806457.1">
    <property type="nucleotide sequence ID" value="NZ_FUXI01000004.1"/>
</dbReference>
<dbReference type="PANTHER" id="PTHR35813">
    <property type="entry name" value="INNER MEMBRANE PROTEIN YBAN"/>
    <property type="match status" value="1"/>
</dbReference>
<evidence type="ECO:0008006" key="4">
    <source>
        <dbReference type="Google" id="ProtNLM"/>
    </source>
</evidence>
<accession>A0A1T4L234</accession>
<dbReference type="AlphaFoldDB" id="A0A1T4L234"/>
<reference evidence="2 3" key="1">
    <citation type="submission" date="2017-02" db="EMBL/GenBank/DDBJ databases">
        <authorList>
            <person name="Peterson S.W."/>
        </authorList>
    </citation>
    <scope>NUCLEOTIDE SEQUENCE [LARGE SCALE GENOMIC DNA]</scope>
    <source>
        <strain evidence="2 3">ATCC BAA-1030</strain>
    </source>
</reference>